<organism evidence="2 3">
    <name type="scientific">Aspergillus avenaceus</name>
    <dbReference type="NCBI Taxonomy" id="36643"/>
    <lineage>
        <taxon>Eukaryota</taxon>
        <taxon>Fungi</taxon>
        <taxon>Dikarya</taxon>
        <taxon>Ascomycota</taxon>
        <taxon>Pezizomycotina</taxon>
        <taxon>Eurotiomycetes</taxon>
        <taxon>Eurotiomycetidae</taxon>
        <taxon>Eurotiales</taxon>
        <taxon>Aspergillaceae</taxon>
        <taxon>Aspergillus</taxon>
        <taxon>Aspergillus subgen. Circumdati</taxon>
    </lineage>
</organism>
<evidence type="ECO:0000313" key="2">
    <source>
        <dbReference type="EMBL" id="KAE8151703.1"/>
    </source>
</evidence>
<dbReference type="AlphaFoldDB" id="A0A5N6TZE2"/>
<protein>
    <submittedName>
        <fullName evidence="2">Uncharacterized protein</fullName>
    </submittedName>
</protein>
<evidence type="ECO:0000256" key="1">
    <source>
        <dbReference type="SAM" id="SignalP"/>
    </source>
</evidence>
<reference evidence="2 3" key="1">
    <citation type="submission" date="2019-04" db="EMBL/GenBank/DDBJ databases">
        <title>Friends and foes A comparative genomics study of 23 Aspergillus species from section Flavi.</title>
        <authorList>
            <consortium name="DOE Joint Genome Institute"/>
            <person name="Kjaerbolling I."/>
            <person name="Vesth T."/>
            <person name="Frisvad J.C."/>
            <person name="Nybo J.L."/>
            <person name="Theobald S."/>
            <person name="Kildgaard S."/>
            <person name="Isbrandt T."/>
            <person name="Kuo A."/>
            <person name="Sato A."/>
            <person name="Lyhne E.K."/>
            <person name="Kogle M.E."/>
            <person name="Wiebenga A."/>
            <person name="Kun R.S."/>
            <person name="Lubbers R.J."/>
            <person name="Makela M.R."/>
            <person name="Barry K."/>
            <person name="Chovatia M."/>
            <person name="Clum A."/>
            <person name="Daum C."/>
            <person name="Haridas S."/>
            <person name="He G."/>
            <person name="LaButti K."/>
            <person name="Lipzen A."/>
            <person name="Mondo S."/>
            <person name="Riley R."/>
            <person name="Salamov A."/>
            <person name="Simmons B.A."/>
            <person name="Magnuson J.K."/>
            <person name="Henrissat B."/>
            <person name="Mortensen U.H."/>
            <person name="Larsen T.O."/>
            <person name="Devries R.P."/>
            <person name="Grigoriev I.V."/>
            <person name="Machida M."/>
            <person name="Baker S.E."/>
            <person name="Andersen M.R."/>
        </authorList>
    </citation>
    <scope>NUCLEOTIDE SEQUENCE [LARGE SCALE GENOMIC DNA]</scope>
    <source>
        <strain evidence="2 3">IBT 18842</strain>
    </source>
</reference>
<name>A0A5N6TZE2_ASPAV</name>
<feature type="signal peptide" evidence="1">
    <location>
        <begin position="1"/>
        <end position="17"/>
    </location>
</feature>
<dbReference type="OrthoDB" id="4469132at2759"/>
<sequence length="95" mass="10665">MQLSILTTLALTAGTFAAPSTDLAEAKQMNATVDAAQGRNWEYCATDFWCDPLTDYYQAGGCYQKEDCRKKAKSMDTTNFGCGDWRVYTCWVYTD</sequence>
<feature type="chain" id="PRO_5024954472" evidence="1">
    <location>
        <begin position="18"/>
        <end position="95"/>
    </location>
</feature>
<keyword evidence="3" id="KW-1185">Reference proteome</keyword>
<gene>
    <name evidence="2" type="ORF">BDV25DRAFT_138626</name>
</gene>
<proteinExistence type="predicted"/>
<evidence type="ECO:0000313" key="3">
    <source>
        <dbReference type="Proteomes" id="UP000325780"/>
    </source>
</evidence>
<keyword evidence="1" id="KW-0732">Signal</keyword>
<accession>A0A5N6TZE2</accession>
<dbReference type="EMBL" id="ML742066">
    <property type="protein sequence ID" value="KAE8151703.1"/>
    <property type="molecule type" value="Genomic_DNA"/>
</dbReference>
<dbReference type="Proteomes" id="UP000325780">
    <property type="component" value="Unassembled WGS sequence"/>
</dbReference>